<dbReference type="SUPFAM" id="SSF51735">
    <property type="entry name" value="NAD(P)-binding Rossmann-fold domains"/>
    <property type="match status" value="1"/>
</dbReference>
<protein>
    <submittedName>
        <fullName evidence="3">2-hydroxy-3-oxopropionate reductase</fullName>
    </submittedName>
</protein>
<evidence type="ECO:0000313" key="4">
    <source>
        <dbReference type="Proteomes" id="UP000250140"/>
    </source>
</evidence>
<feature type="domain" description="3-hydroxyisobutyrate dehydrogenase-like NAD-binding" evidence="2">
    <location>
        <begin position="320"/>
        <end position="437"/>
    </location>
</feature>
<name>A0A8E2EZE3_9PEZI</name>
<dbReference type="OrthoDB" id="48988at2759"/>
<dbReference type="InterPro" id="IPR013328">
    <property type="entry name" value="6PGD_dom2"/>
</dbReference>
<dbReference type="PANTHER" id="PTHR43060">
    <property type="entry name" value="3-HYDROXYISOBUTYRATE DEHYDROGENASE-LIKE 1, MITOCHONDRIAL-RELATED"/>
    <property type="match status" value="1"/>
</dbReference>
<keyword evidence="4" id="KW-1185">Reference proteome</keyword>
<evidence type="ECO:0000259" key="1">
    <source>
        <dbReference type="Pfam" id="PF03446"/>
    </source>
</evidence>
<dbReference type="Proteomes" id="UP000250140">
    <property type="component" value="Unassembled WGS sequence"/>
</dbReference>
<feature type="domain" description="6-phosphogluconate dehydrogenase NADP-binding" evidence="1">
    <location>
        <begin position="7"/>
        <end position="164"/>
    </location>
</feature>
<evidence type="ECO:0000313" key="3">
    <source>
        <dbReference type="EMBL" id="OCL07470.1"/>
    </source>
</evidence>
<gene>
    <name evidence="3" type="ORF">AOQ84DRAFT_341812</name>
</gene>
<sequence>MSSPKPEIGFCGLGAMGFGMASNLVKQGYSVTGFDVAPQSLERFKKEGGIPASSLAESAEGKPYYVCMVATAAQAQSVLFEGDKGIVKALPKGATLLLCSTVPSAYAQSVSQQLKDVGRDDIFFIDSPVSGGAARAASGTLSIMAGGSDEALEKGKFLLQEMSDAKKLFIVKGGVGAGSNMKMVHQVLAAIQILATSEAFGLAARLGLDAREVRDKVVRSEAWSWMFENRSTRVLEEDYFPGVSALTIILKDVGIITSTARLHNFPTPLSSIAEQVYFSGLAQGFGPNDDAGMVRMYYPDPVTKVNSTLPKEDASSKLNLVVCMLVGIHLCAAAESISFAKHVGLPLDQLYELAVDAAGGSIMFQECGKQMIEDLKGGESTLVASTGRRLDSIVQDMLAAVEEAQKTKCPMYLASGSLSLLLMARRGGREASAASVIDVWRV</sequence>
<feature type="domain" description="3-hydroxyisobutyrate dehydrogenase-like NAD-binding" evidence="2">
    <location>
        <begin position="176"/>
        <end position="297"/>
    </location>
</feature>
<reference evidence="3 4" key="1">
    <citation type="journal article" date="2016" name="Nat. Commun.">
        <title>Ectomycorrhizal ecology is imprinted in the genome of the dominant symbiotic fungus Cenococcum geophilum.</title>
        <authorList>
            <consortium name="DOE Joint Genome Institute"/>
            <person name="Peter M."/>
            <person name="Kohler A."/>
            <person name="Ohm R.A."/>
            <person name="Kuo A."/>
            <person name="Krutzmann J."/>
            <person name="Morin E."/>
            <person name="Arend M."/>
            <person name="Barry K.W."/>
            <person name="Binder M."/>
            <person name="Choi C."/>
            <person name="Clum A."/>
            <person name="Copeland A."/>
            <person name="Grisel N."/>
            <person name="Haridas S."/>
            <person name="Kipfer T."/>
            <person name="LaButti K."/>
            <person name="Lindquist E."/>
            <person name="Lipzen A."/>
            <person name="Maire R."/>
            <person name="Meier B."/>
            <person name="Mihaltcheva S."/>
            <person name="Molinier V."/>
            <person name="Murat C."/>
            <person name="Poggeler S."/>
            <person name="Quandt C.A."/>
            <person name="Sperisen C."/>
            <person name="Tritt A."/>
            <person name="Tisserant E."/>
            <person name="Crous P.W."/>
            <person name="Henrissat B."/>
            <person name="Nehls U."/>
            <person name="Egli S."/>
            <person name="Spatafora J.W."/>
            <person name="Grigoriev I.V."/>
            <person name="Martin F.M."/>
        </authorList>
    </citation>
    <scope>NUCLEOTIDE SEQUENCE [LARGE SCALE GENOMIC DNA]</scope>
    <source>
        <strain evidence="3 4">CBS 207.34</strain>
    </source>
</reference>
<proteinExistence type="predicted"/>
<dbReference type="AlphaFoldDB" id="A0A8E2EZE3"/>
<dbReference type="InterPro" id="IPR036291">
    <property type="entry name" value="NAD(P)-bd_dom_sf"/>
</dbReference>
<dbReference type="Gene3D" id="1.10.1040.10">
    <property type="entry name" value="N-(1-d-carboxylethyl)-l-norvaline Dehydrogenase, domain 2"/>
    <property type="match status" value="2"/>
</dbReference>
<dbReference type="EMBL" id="KV749864">
    <property type="protein sequence ID" value="OCL07470.1"/>
    <property type="molecule type" value="Genomic_DNA"/>
</dbReference>
<accession>A0A8E2EZE3</accession>
<dbReference type="Pfam" id="PF14833">
    <property type="entry name" value="NAD_binding_11"/>
    <property type="match status" value="2"/>
</dbReference>
<evidence type="ECO:0000259" key="2">
    <source>
        <dbReference type="Pfam" id="PF14833"/>
    </source>
</evidence>
<dbReference type="GO" id="GO:0050661">
    <property type="term" value="F:NADP binding"/>
    <property type="evidence" value="ECO:0007669"/>
    <property type="project" value="InterPro"/>
</dbReference>
<dbReference type="InterPro" id="IPR029154">
    <property type="entry name" value="HIBADH-like_NADP-bd"/>
</dbReference>
<dbReference type="PANTHER" id="PTHR43060:SF17">
    <property type="entry name" value="L-THREONATE DEHYDROGENASE"/>
    <property type="match status" value="1"/>
</dbReference>
<dbReference type="InterPro" id="IPR008927">
    <property type="entry name" value="6-PGluconate_DH-like_C_sf"/>
</dbReference>
<dbReference type="InterPro" id="IPR006115">
    <property type="entry name" value="6PGDH_NADP-bd"/>
</dbReference>
<dbReference type="Pfam" id="PF03446">
    <property type="entry name" value="NAD_binding_2"/>
    <property type="match status" value="1"/>
</dbReference>
<dbReference type="SUPFAM" id="SSF48179">
    <property type="entry name" value="6-phosphogluconate dehydrogenase C-terminal domain-like"/>
    <property type="match status" value="2"/>
</dbReference>
<dbReference type="Gene3D" id="3.40.50.720">
    <property type="entry name" value="NAD(P)-binding Rossmann-like Domain"/>
    <property type="match status" value="1"/>
</dbReference>
<dbReference type="GO" id="GO:0051287">
    <property type="term" value="F:NAD binding"/>
    <property type="evidence" value="ECO:0007669"/>
    <property type="project" value="InterPro"/>
</dbReference>
<organism evidence="3 4">
    <name type="scientific">Glonium stellatum</name>
    <dbReference type="NCBI Taxonomy" id="574774"/>
    <lineage>
        <taxon>Eukaryota</taxon>
        <taxon>Fungi</taxon>
        <taxon>Dikarya</taxon>
        <taxon>Ascomycota</taxon>
        <taxon>Pezizomycotina</taxon>
        <taxon>Dothideomycetes</taxon>
        <taxon>Pleosporomycetidae</taxon>
        <taxon>Gloniales</taxon>
        <taxon>Gloniaceae</taxon>
        <taxon>Glonium</taxon>
    </lineage>
</organism>